<dbReference type="CDD" id="cd06218">
    <property type="entry name" value="DHOD_e_trans"/>
    <property type="match status" value="1"/>
</dbReference>
<keyword evidence="9" id="KW-0408">Iron</keyword>
<dbReference type="GO" id="GO:0051537">
    <property type="term" value="F:2 iron, 2 sulfur cluster binding"/>
    <property type="evidence" value="ECO:0007669"/>
    <property type="project" value="UniProtKB-KW"/>
</dbReference>
<dbReference type="Gene3D" id="2.10.240.10">
    <property type="entry name" value="Dihydroorotate dehydrogenase, electron transfer subunit"/>
    <property type="match status" value="1"/>
</dbReference>
<evidence type="ECO:0000256" key="10">
    <source>
        <dbReference type="ARBA" id="ARBA00023014"/>
    </source>
</evidence>
<sequence length="264" mass="29265">MNRYFKAIVLENSVLNNHFRLLTIEAERIAIDARPNPVPGQFYMLQAGNTYDPLLKRPFSIFRYEDGLMSFLYRVRGKGTLLLSSLKKGDIIDVIGPLGNGYPEPEGDFIAVAGGIGIASLFPLLSKFKNRAYLFYGARNKQELVMIDEAKTFSKESFVATDDGSEGHRGTVTDLLKSFLNSSLITHHSSLIYACGPSPMLKELLHIVVGEKAKCYISLEEHMACGVGACIGCVVKTVSGYKRVCKEGPVFEIREIVWNNGVMK</sequence>
<comment type="similarity">
    <text evidence="1">Belongs to the PyrK family.</text>
</comment>
<dbReference type="Pfam" id="PF10418">
    <property type="entry name" value="DHODB_Fe-S_bind"/>
    <property type="match status" value="1"/>
</dbReference>
<keyword evidence="6" id="KW-0274">FAD</keyword>
<protein>
    <submittedName>
        <fullName evidence="13">Dihydroorotate dehydrogenase electron transfer subunit</fullName>
    </submittedName>
</protein>
<dbReference type="SUPFAM" id="SSF52343">
    <property type="entry name" value="Ferredoxin reductase-like, C-terminal NADP-linked domain"/>
    <property type="match status" value="1"/>
</dbReference>
<organism evidence="13">
    <name type="scientific">hot springs metagenome</name>
    <dbReference type="NCBI Taxonomy" id="433727"/>
    <lineage>
        <taxon>unclassified sequences</taxon>
        <taxon>metagenomes</taxon>
        <taxon>ecological metagenomes</taxon>
    </lineage>
</organism>
<evidence type="ECO:0000256" key="5">
    <source>
        <dbReference type="ARBA" id="ARBA00022723"/>
    </source>
</evidence>
<dbReference type="InterPro" id="IPR017927">
    <property type="entry name" value="FAD-bd_FR_type"/>
</dbReference>
<evidence type="ECO:0000256" key="3">
    <source>
        <dbReference type="ARBA" id="ARBA00022630"/>
    </source>
</evidence>
<evidence type="ECO:0000256" key="6">
    <source>
        <dbReference type="ARBA" id="ARBA00022827"/>
    </source>
</evidence>
<dbReference type="InterPro" id="IPR050353">
    <property type="entry name" value="PyrK_electron_transfer"/>
</dbReference>
<keyword evidence="7" id="KW-0665">Pyrimidine biosynthesis</keyword>
<evidence type="ECO:0000256" key="8">
    <source>
        <dbReference type="ARBA" id="ARBA00022982"/>
    </source>
</evidence>
<evidence type="ECO:0000259" key="12">
    <source>
        <dbReference type="PROSITE" id="PS51384"/>
    </source>
</evidence>
<dbReference type="PANTHER" id="PTHR43513:SF3">
    <property type="entry name" value="DIHYDROOROTATE DEHYDROGENASE B (NAD(+)), ELECTRON TRANSFER SUBUNIT-RELATED"/>
    <property type="match status" value="1"/>
</dbReference>
<dbReference type="InterPro" id="IPR039261">
    <property type="entry name" value="FNR_nucleotide-bd"/>
</dbReference>
<dbReference type="EMBL" id="BLAB01000001">
    <property type="protein sequence ID" value="GER94499.1"/>
    <property type="molecule type" value="Genomic_DNA"/>
</dbReference>
<keyword evidence="4" id="KW-0001">2Fe-2S</keyword>
<dbReference type="PIRSF" id="PIRSF006816">
    <property type="entry name" value="Cyc3_hyd_g"/>
    <property type="match status" value="1"/>
</dbReference>
<dbReference type="GO" id="GO:0050660">
    <property type="term" value="F:flavin adenine dinucleotide binding"/>
    <property type="evidence" value="ECO:0007669"/>
    <property type="project" value="InterPro"/>
</dbReference>
<dbReference type="InterPro" id="IPR023455">
    <property type="entry name" value="Dihydroorotate_DHASE_ETsu"/>
</dbReference>
<name>A0A5J4L8N4_9ZZZZ</name>
<evidence type="ECO:0000313" key="13">
    <source>
        <dbReference type="EMBL" id="GER94499.1"/>
    </source>
</evidence>
<comment type="cofactor">
    <cofactor evidence="11">
        <name>[2Fe-2S] cluster</name>
        <dbReference type="ChEBI" id="CHEBI:190135"/>
    </cofactor>
</comment>
<dbReference type="Gene3D" id="3.40.50.80">
    <property type="entry name" value="Nucleotide-binding domain of ferredoxin-NADP reductase (FNR) module"/>
    <property type="match status" value="1"/>
</dbReference>
<dbReference type="InterPro" id="IPR017938">
    <property type="entry name" value="Riboflavin_synthase-like_b-brl"/>
</dbReference>
<reference evidence="13" key="1">
    <citation type="submission" date="2019-10" db="EMBL/GenBank/DDBJ databases">
        <title>Metagenomic sequencing of thiosulfate-disproportionating enrichment culture.</title>
        <authorList>
            <person name="Umezawa K."/>
            <person name="Kojima H."/>
            <person name="Fukui M."/>
        </authorList>
    </citation>
    <scope>NUCLEOTIDE SEQUENCE</scope>
    <source>
        <strain evidence="13">45J</strain>
    </source>
</reference>
<keyword evidence="2" id="KW-0813">Transport</keyword>
<feature type="domain" description="FAD-binding FR-type" evidence="12">
    <location>
        <begin position="2"/>
        <end position="104"/>
    </location>
</feature>
<evidence type="ECO:0000256" key="2">
    <source>
        <dbReference type="ARBA" id="ARBA00022448"/>
    </source>
</evidence>
<comment type="caution">
    <text evidence="13">The sequence shown here is derived from an EMBL/GenBank/DDBJ whole genome shotgun (WGS) entry which is preliminary data.</text>
</comment>
<dbReference type="HAMAP" id="MF_01211">
    <property type="entry name" value="DHODB_Fe_S_bind"/>
    <property type="match status" value="1"/>
</dbReference>
<gene>
    <name evidence="13" type="ORF">A45J_2262</name>
</gene>
<dbReference type="SUPFAM" id="SSF63380">
    <property type="entry name" value="Riboflavin synthase domain-like"/>
    <property type="match status" value="1"/>
</dbReference>
<keyword evidence="3" id="KW-0285">Flavoprotein</keyword>
<dbReference type="GO" id="GO:0016491">
    <property type="term" value="F:oxidoreductase activity"/>
    <property type="evidence" value="ECO:0007669"/>
    <property type="project" value="InterPro"/>
</dbReference>
<dbReference type="GO" id="GO:0006221">
    <property type="term" value="P:pyrimidine nucleotide biosynthetic process"/>
    <property type="evidence" value="ECO:0007669"/>
    <property type="project" value="UniProtKB-KW"/>
</dbReference>
<dbReference type="InterPro" id="IPR012165">
    <property type="entry name" value="Cyt_c3_hydrogenase_gsu"/>
</dbReference>
<keyword evidence="8" id="KW-0249">Electron transport</keyword>
<evidence type="ECO:0000256" key="9">
    <source>
        <dbReference type="ARBA" id="ARBA00023004"/>
    </source>
</evidence>
<dbReference type="PROSITE" id="PS51384">
    <property type="entry name" value="FAD_FR"/>
    <property type="match status" value="1"/>
</dbReference>
<dbReference type="InterPro" id="IPR019480">
    <property type="entry name" value="Dihydroorotate_DH_Fe-S-bd"/>
</dbReference>
<dbReference type="Pfam" id="PF00175">
    <property type="entry name" value="NAD_binding_1"/>
    <property type="match status" value="1"/>
</dbReference>
<evidence type="ECO:0000256" key="4">
    <source>
        <dbReference type="ARBA" id="ARBA00022714"/>
    </source>
</evidence>
<evidence type="ECO:0000256" key="11">
    <source>
        <dbReference type="ARBA" id="ARBA00034078"/>
    </source>
</evidence>
<proteinExistence type="inferred from homology"/>
<evidence type="ECO:0000256" key="1">
    <source>
        <dbReference type="ARBA" id="ARBA00006422"/>
    </source>
</evidence>
<dbReference type="InterPro" id="IPR001433">
    <property type="entry name" value="OxRdtase_FAD/NAD-bd"/>
</dbReference>
<evidence type="ECO:0000256" key="7">
    <source>
        <dbReference type="ARBA" id="ARBA00022975"/>
    </source>
</evidence>
<accession>A0A5J4L8N4</accession>
<keyword evidence="10" id="KW-0411">Iron-sulfur</keyword>
<dbReference type="InterPro" id="IPR037117">
    <property type="entry name" value="Dihydroorotate_DH_ele_sf"/>
</dbReference>
<dbReference type="Gene3D" id="2.40.30.10">
    <property type="entry name" value="Translation factors"/>
    <property type="match status" value="1"/>
</dbReference>
<keyword evidence="5" id="KW-0479">Metal-binding</keyword>
<dbReference type="PANTHER" id="PTHR43513">
    <property type="entry name" value="DIHYDROOROTATE DEHYDROGENASE B (NAD(+)), ELECTRON TRANSFER SUBUNIT"/>
    <property type="match status" value="1"/>
</dbReference>
<dbReference type="GO" id="GO:0046872">
    <property type="term" value="F:metal ion binding"/>
    <property type="evidence" value="ECO:0007669"/>
    <property type="project" value="UniProtKB-KW"/>
</dbReference>
<dbReference type="AlphaFoldDB" id="A0A5J4L8N4"/>